<proteinExistence type="predicted"/>
<organism evidence="1 2">
    <name type="scientific">Fontibacillus solani</name>
    <dbReference type="NCBI Taxonomy" id="1572857"/>
    <lineage>
        <taxon>Bacteria</taxon>
        <taxon>Bacillati</taxon>
        <taxon>Bacillota</taxon>
        <taxon>Bacilli</taxon>
        <taxon>Bacillales</taxon>
        <taxon>Paenibacillaceae</taxon>
        <taxon>Fontibacillus</taxon>
    </lineage>
</organism>
<evidence type="ECO:0000313" key="2">
    <source>
        <dbReference type="Proteomes" id="UP000567067"/>
    </source>
</evidence>
<dbReference type="EMBL" id="JACJIP010000038">
    <property type="protein sequence ID" value="MBA9087948.1"/>
    <property type="molecule type" value="Genomic_DNA"/>
</dbReference>
<evidence type="ECO:0000313" key="1">
    <source>
        <dbReference type="EMBL" id="MBA9087948.1"/>
    </source>
</evidence>
<protein>
    <submittedName>
        <fullName evidence="1">Uncharacterized protein</fullName>
    </submittedName>
</protein>
<accession>A0A7W3XTS7</accession>
<comment type="caution">
    <text evidence="1">The sequence shown here is derived from an EMBL/GenBank/DDBJ whole genome shotgun (WGS) entry which is preliminary data.</text>
</comment>
<gene>
    <name evidence="1" type="ORF">FHR92_004441</name>
</gene>
<reference evidence="1 2" key="1">
    <citation type="submission" date="2020-08" db="EMBL/GenBank/DDBJ databases">
        <title>Genomic Encyclopedia of Type Strains, Phase III (KMG-III): the genomes of soil and plant-associated and newly described type strains.</title>
        <authorList>
            <person name="Whitman W."/>
        </authorList>
    </citation>
    <scope>NUCLEOTIDE SEQUENCE [LARGE SCALE GENOMIC DNA]</scope>
    <source>
        <strain evidence="1 2">CECT 8693</strain>
    </source>
</reference>
<name>A0A7W3XTS7_9BACL</name>
<dbReference type="AlphaFoldDB" id="A0A7W3XTS7"/>
<keyword evidence="2" id="KW-1185">Reference proteome</keyword>
<sequence>MTDHVQFTKEQIRSANQVDLIEFSKSHGYVIENGSRRA</sequence>
<dbReference type="Proteomes" id="UP000567067">
    <property type="component" value="Unassembled WGS sequence"/>
</dbReference>